<feature type="transmembrane region" description="Helical" evidence="10">
    <location>
        <begin position="339"/>
        <end position="361"/>
    </location>
</feature>
<evidence type="ECO:0000256" key="7">
    <source>
        <dbReference type="ARBA" id="ARBA00022967"/>
    </source>
</evidence>
<evidence type="ECO:0000256" key="9">
    <source>
        <dbReference type="ARBA" id="ARBA00023136"/>
    </source>
</evidence>
<evidence type="ECO:0000256" key="1">
    <source>
        <dbReference type="ARBA" id="ARBA00004127"/>
    </source>
</evidence>
<feature type="transmembrane region" description="Helical" evidence="10">
    <location>
        <begin position="96"/>
        <end position="116"/>
    </location>
</feature>
<proteinExistence type="inferred from homology"/>
<organism evidence="13 14">
    <name type="scientific">Parafilimonas terrae</name>
    <dbReference type="NCBI Taxonomy" id="1465490"/>
    <lineage>
        <taxon>Bacteria</taxon>
        <taxon>Pseudomonadati</taxon>
        <taxon>Bacteroidota</taxon>
        <taxon>Chitinophagia</taxon>
        <taxon>Chitinophagales</taxon>
        <taxon>Chitinophagaceae</taxon>
        <taxon>Parafilimonas</taxon>
    </lineage>
</organism>
<evidence type="ECO:0000256" key="3">
    <source>
        <dbReference type="ARBA" id="ARBA00022692"/>
    </source>
</evidence>
<dbReference type="NCBIfam" id="TIGR01494">
    <property type="entry name" value="ATPase_P-type"/>
    <property type="match status" value="1"/>
</dbReference>
<feature type="domain" description="HMA" evidence="12">
    <location>
        <begin position="7"/>
        <end position="64"/>
    </location>
</feature>
<dbReference type="NCBIfam" id="TIGR01511">
    <property type="entry name" value="ATPase-IB1_Cu"/>
    <property type="match status" value="1"/>
</dbReference>
<dbReference type="FunFam" id="2.70.150.10:FF:000002">
    <property type="entry name" value="Copper-transporting ATPase 1, putative"/>
    <property type="match status" value="1"/>
</dbReference>
<comment type="similarity">
    <text evidence="2 10">Belongs to the cation transport ATPase (P-type) (TC 3.A.3) family. Type IB subfamily.</text>
</comment>
<dbReference type="InterPro" id="IPR059000">
    <property type="entry name" value="ATPase_P-type_domA"/>
</dbReference>
<comment type="subcellular location">
    <subcellularLocation>
        <location evidence="10">Cell membrane</location>
    </subcellularLocation>
    <subcellularLocation>
        <location evidence="1">Endomembrane system</location>
        <topology evidence="1">Multi-pass membrane protein</topology>
    </subcellularLocation>
</comment>
<dbReference type="GO" id="GO:0005507">
    <property type="term" value="F:copper ion binding"/>
    <property type="evidence" value="ECO:0007669"/>
    <property type="project" value="TreeGrafter"/>
</dbReference>
<dbReference type="GO" id="GO:0012505">
    <property type="term" value="C:endomembrane system"/>
    <property type="evidence" value="ECO:0007669"/>
    <property type="project" value="UniProtKB-SubCell"/>
</dbReference>
<name>A0A1I5UYG3_9BACT</name>
<dbReference type="InterPro" id="IPR023299">
    <property type="entry name" value="ATPase_P-typ_cyto_dom_N"/>
</dbReference>
<dbReference type="GO" id="GO:0005524">
    <property type="term" value="F:ATP binding"/>
    <property type="evidence" value="ECO:0007669"/>
    <property type="project" value="UniProtKB-UniRule"/>
</dbReference>
<dbReference type="NCBIfam" id="TIGR01512">
    <property type="entry name" value="ATPase-IB2_Cd"/>
    <property type="match status" value="1"/>
</dbReference>
<keyword evidence="9 10" id="KW-0472">Membrane</keyword>
<sequence>METVNMKVKGMSCTNCALSINKYLEKEGLQNVKVNFIGGDVSFDKDVNIPKEKIKRGIERLGYEVVPDEHHHDGHGHNHTHESNSKKLLGNNFQRFIFCLVFAAPLFLHMLGVHISFLMNEYVQLGLTLPVFIVGMLYFGKSGIRSLLGGVPNMDVLVSIGSIASFAYSLYGTITGRPEQFMFYETTATIITLVFMGNWLEDKSVQTTQSALKKLAVTQKTMANKIVYDESRQEQIIHIENTQLKVGDTVLIKTGEPVPMDAVITWGEASVNEALLTGESIPVEKNLNDKLIGGSTVENGALKAKITAVGEDTVLSNILKMVRDAQTEKPPVQQLADKISAVFVPVVLSIAVITFLANYFLGHHIVSASVLRSIAVLVIACPCAMGLATPAAIAVGLGRAARNGVLFKNARSLEVFNNIQQVIFDKTGTLTTGKFTITSYKFFIDEEQGKRIAYSLEKFSNHPIAKSISTSWKTANEIKWSNIDEVKGLGMQASGLNGSTYIAGSYNAARHLTNDDTHNVYIIRNNELIGWIDVADEIRSEAKNIIAMLHAKNIKTILLSGDRKDKTQAVAAKLGIDEVIAEQTPEQKSAWVAKLNDAAPTAMVGDGINDAPALAKASVGISLSDASHIAVQSAQVVLMNNGLKNLPLSLGLGKHTYITIKQNLFWAFLYNVVAIPVAAFGFLTPTFGALVMGLSDVVLAINSVRLNWKKVV</sequence>
<keyword evidence="4 10" id="KW-0479">Metal-binding</keyword>
<evidence type="ECO:0000313" key="13">
    <source>
        <dbReference type="EMBL" id="SFQ00259.1"/>
    </source>
</evidence>
<evidence type="ECO:0000256" key="8">
    <source>
        <dbReference type="ARBA" id="ARBA00022989"/>
    </source>
</evidence>
<dbReference type="PROSITE" id="PS01047">
    <property type="entry name" value="HMA_1"/>
    <property type="match status" value="1"/>
</dbReference>
<dbReference type="SUPFAM" id="SSF55008">
    <property type="entry name" value="HMA, heavy metal-associated domain"/>
    <property type="match status" value="1"/>
</dbReference>
<reference evidence="13 14" key="1">
    <citation type="submission" date="2016-10" db="EMBL/GenBank/DDBJ databases">
        <authorList>
            <person name="de Groot N.N."/>
        </authorList>
    </citation>
    <scope>NUCLEOTIDE SEQUENCE [LARGE SCALE GENOMIC DNA]</scope>
    <source>
        <strain evidence="13 14">DSM 28286</strain>
    </source>
</reference>
<feature type="domain" description="P-type ATPase A" evidence="11">
    <location>
        <begin position="232"/>
        <end position="322"/>
    </location>
</feature>
<protein>
    <submittedName>
        <fullName evidence="13">Cu+-exporting ATPase</fullName>
    </submittedName>
</protein>
<dbReference type="InterPro" id="IPR006121">
    <property type="entry name" value="HMA_dom"/>
</dbReference>
<dbReference type="Proteomes" id="UP000199031">
    <property type="component" value="Unassembled WGS sequence"/>
</dbReference>
<dbReference type="GO" id="GO:0016887">
    <property type="term" value="F:ATP hydrolysis activity"/>
    <property type="evidence" value="ECO:0007669"/>
    <property type="project" value="InterPro"/>
</dbReference>
<evidence type="ECO:0000256" key="10">
    <source>
        <dbReference type="RuleBase" id="RU362081"/>
    </source>
</evidence>
<dbReference type="EMBL" id="FOXQ01000004">
    <property type="protein sequence ID" value="SFQ00259.1"/>
    <property type="molecule type" value="Genomic_DNA"/>
</dbReference>
<dbReference type="OrthoDB" id="614385at2"/>
<dbReference type="InterPro" id="IPR018303">
    <property type="entry name" value="ATPase_P-typ_P_site"/>
</dbReference>
<dbReference type="Gene3D" id="3.40.1110.10">
    <property type="entry name" value="Calcium-transporting ATPase, cytoplasmic domain N"/>
    <property type="match status" value="1"/>
</dbReference>
<dbReference type="SUPFAM" id="SSF81665">
    <property type="entry name" value="Calcium ATPase, transmembrane domain M"/>
    <property type="match status" value="1"/>
</dbReference>
<dbReference type="InterPro" id="IPR023214">
    <property type="entry name" value="HAD_sf"/>
</dbReference>
<dbReference type="Gene3D" id="3.40.50.1000">
    <property type="entry name" value="HAD superfamily/HAD-like"/>
    <property type="match status" value="1"/>
</dbReference>
<dbReference type="PRINTS" id="PR00119">
    <property type="entry name" value="CATATPASE"/>
</dbReference>
<keyword evidence="7" id="KW-1278">Translocase</keyword>
<accession>A0A1I5UYG3</accession>
<dbReference type="CDD" id="cd00371">
    <property type="entry name" value="HMA"/>
    <property type="match status" value="1"/>
</dbReference>
<feature type="transmembrane region" description="Helical" evidence="10">
    <location>
        <begin position="147"/>
        <end position="169"/>
    </location>
</feature>
<dbReference type="STRING" id="1465490.SAMN05444277_104108"/>
<dbReference type="NCBIfam" id="TIGR01525">
    <property type="entry name" value="ATPase-IB_hvy"/>
    <property type="match status" value="1"/>
</dbReference>
<dbReference type="InterPro" id="IPR017969">
    <property type="entry name" value="Heavy-metal-associated_CS"/>
</dbReference>
<dbReference type="Gene3D" id="2.70.150.10">
    <property type="entry name" value="Calcium-transporting ATPase, cytoplasmic transduction domain A"/>
    <property type="match status" value="1"/>
</dbReference>
<evidence type="ECO:0000256" key="4">
    <source>
        <dbReference type="ARBA" id="ARBA00022723"/>
    </source>
</evidence>
<keyword evidence="14" id="KW-1185">Reference proteome</keyword>
<dbReference type="GO" id="GO:0055070">
    <property type="term" value="P:copper ion homeostasis"/>
    <property type="evidence" value="ECO:0007669"/>
    <property type="project" value="TreeGrafter"/>
</dbReference>
<feature type="transmembrane region" description="Helical" evidence="10">
    <location>
        <begin position="664"/>
        <end position="683"/>
    </location>
</feature>
<evidence type="ECO:0000256" key="2">
    <source>
        <dbReference type="ARBA" id="ARBA00006024"/>
    </source>
</evidence>
<dbReference type="InterPro" id="IPR036412">
    <property type="entry name" value="HAD-like_sf"/>
</dbReference>
<keyword evidence="6 10" id="KW-0067">ATP-binding</keyword>
<dbReference type="PANTHER" id="PTHR43520:SF8">
    <property type="entry name" value="P-TYPE CU(+) TRANSPORTER"/>
    <property type="match status" value="1"/>
</dbReference>
<dbReference type="GO" id="GO:0005886">
    <property type="term" value="C:plasma membrane"/>
    <property type="evidence" value="ECO:0007669"/>
    <property type="project" value="UniProtKB-SubCell"/>
</dbReference>
<keyword evidence="8 10" id="KW-1133">Transmembrane helix</keyword>
<keyword evidence="10" id="KW-1003">Cell membrane</keyword>
<dbReference type="InterPro" id="IPR027256">
    <property type="entry name" value="P-typ_ATPase_IB"/>
</dbReference>
<dbReference type="Pfam" id="PF00122">
    <property type="entry name" value="E1-E2_ATPase"/>
    <property type="match status" value="1"/>
</dbReference>
<keyword evidence="5 10" id="KW-0547">Nucleotide-binding</keyword>
<dbReference type="GO" id="GO:0043682">
    <property type="term" value="F:P-type divalent copper transporter activity"/>
    <property type="evidence" value="ECO:0007669"/>
    <property type="project" value="TreeGrafter"/>
</dbReference>
<dbReference type="PANTHER" id="PTHR43520">
    <property type="entry name" value="ATP7, ISOFORM B"/>
    <property type="match status" value="1"/>
</dbReference>
<feature type="transmembrane region" description="Helical" evidence="10">
    <location>
        <begin position="373"/>
        <end position="398"/>
    </location>
</feature>
<evidence type="ECO:0000313" key="14">
    <source>
        <dbReference type="Proteomes" id="UP000199031"/>
    </source>
</evidence>
<dbReference type="SUPFAM" id="SSF56784">
    <property type="entry name" value="HAD-like"/>
    <property type="match status" value="1"/>
</dbReference>
<feature type="transmembrane region" description="Helical" evidence="10">
    <location>
        <begin position="122"/>
        <end position="140"/>
    </location>
</feature>
<feature type="transmembrane region" description="Helical" evidence="10">
    <location>
        <begin position="181"/>
        <end position="200"/>
    </location>
</feature>
<evidence type="ECO:0000256" key="6">
    <source>
        <dbReference type="ARBA" id="ARBA00022840"/>
    </source>
</evidence>
<keyword evidence="3 10" id="KW-0812">Transmembrane</keyword>
<dbReference type="InterPro" id="IPR023298">
    <property type="entry name" value="ATPase_P-typ_TM_dom_sf"/>
</dbReference>
<dbReference type="Pfam" id="PF00403">
    <property type="entry name" value="HMA"/>
    <property type="match status" value="1"/>
</dbReference>
<dbReference type="RefSeq" id="WP_090657311.1">
    <property type="nucleotide sequence ID" value="NZ_FOXQ01000004.1"/>
</dbReference>
<gene>
    <name evidence="13" type="ORF">SAMN05444277_104108</name>
</gene>
<evidence type="ECO:0000259" key="12">
    <source>
        <dbReference type="Pfam" id="PF00403"/>
    </source>
</evidence>
<dbReference type="InterPro" id="IPR036163">
    <property type="entry name" value="HMA_dom_sf"/>
</dbReference>
<dbReference type="SUPFAM" id="SSF81653">
    <property type="entry name" value="Calcium ATPase, transduction domain A"/>
    <property type="match status" value="1"/>
</dbReference>
<evidence type="ECO:0000256" key="5">
    <source>
        <dbReference type="ARBA" id="ARBA00022741"/>
    </source>
</evidence>
<evidence type="ECO:0000259" key="11">
    <source>
        <dbReference type="Pfam" id="PF00122"/>
    </source>
</evidence>
<dbReference type="Pfam" id="PF00702">
    <property type="entry name" value="Hydrolase"/>
    <property type="match status" value="1"/>
</dbReference>
<dbReference type="PROSITE" id="PS00154">
    <property type="entry name" value="ATPASE_E1_E2"/>
    <property type="match status" value="1"/>
</dbReference>
<dbReference type="InterPro" id="IPR001757">
    <property type="entry name" value="P_typ_ATPase"/>
</dbReference>
<dbReference type="AlphaFoldDB" id="A0A1I5UYG3"/>
<dbReference type="PRINTS" id="PR00943">
    <property type="entry name" value="CUATPASE"/>
</dbReference>
<dbReference type="Gene3D" id="3.30.70.100">
    <property type="match status" value="1"/>
</dbReference>
<dbReference type="InterPro" id="IPR008250">
    <property type="entry name" value="ATPase_P-typ_transduc_dom_A_sf"/>
</dbReference>